<dbReference type="InterPro" id="IPR050216">
    <property type="entry name" value="LRR_domain-containing"/>
</dbReference>
<dbReference type="InterPro" id="IPR055414">
    <property type="entry name" value="LRR_R13L4/SHOC2-like"/>
</dbReference>
<evidence type="ECO:0000313" key="5">
    <source>
        <dbReference type="Proteomes" id="UP001310022"/>
    </source>
</evidence>
<dbReference type="Pfam" id="PF13855">
    <property type="entry name" value="LRR_8"/>
    <property type="match status" value="1"/>
</dbReference>
<keyword evidence="2" id="KW-0677">Repeat</keyword>
<dbReference type="Pfam" id="PF23598">
    <property type="entry name" value="LRR_14"/>
    <property type="match status" value="1"/>
</dbReference>
<keyword evidence="1" id="KW-0433">Leucine-rich repeat</keyword>
<reference evidence="4 5" key="1">
    <citation type="submission" date="2021-12" db="EMBL/GenBank/DDBJ databases">
        <title>Genome sequencing of bacteria with rrn-lacking chromosome and rrn-plasmid.</title>
        <authorList>
            <person name="Anda M."/>
            <person name="Iwasaki W."/>
        </authorList>
    </citation>
    <scope>NUCLEOTIDE SEQUENCE [LARGE SCALE GENOMIC DNA]</scope>
    <source>
        <strain evidence="4 5">NBRC 15940</strain>
    </source>
</reference>
<dbReference type="Gene3D" id="3.80.10.10">
    <property type="entry name" value="Ribonuclease Inhibitor"/>
    <property type="match status" value="2"/>
</dbReference>
<accession>A0AAN4VYL6</accession>
<keyword evidence="5" id="KW-1185">Reference proteome</keyword>
<dbReference type="InterPro" id="IPR032675">
    <property type="entry name" value="LRR_dom_sf"/>
</dbReference>
<feature type="domain" description="Disease resistance R13L4/SHOC-2-like LRR" evidence="3">
    <location>
        <begin position="156"/>
        <end position="252"/>
    </location>
</feature>
<dbReference type="InterPro" id="IPR001611">
    <property type="entry name" value="Leu-rich_rpt"/>
</dbReference>
<evidence type="ECO:0000313" key="4">
    <source>
        <dbReference type="EMBL" id="GJM61200.1"/>
    </source>
</evidence>
<protein>
    <recommendedName>
        <fullName evidence="3">Disease resistance R13L4/SHOC-2-like LRR domain-containing protein</fullName>
    </recommendedName>
</protein>
<proteinExistence type="predicted"/>
<dbReference type="InterPro" id="IPR003591">
    <property type="entry name" value="Leu-rich_rpt_typical-subtyp"/>
</dbReference>
<dbReference type="PROSITE" id="PS51450">
    <property type="entry name" value="LRR"/>
    <property type="match status" value="1"/>
</dbReference>
<sequence>MQELHPKIYAHIEKARKENWTELDLSNLGLEDIPQEVFEITSLEVLKVMNNKIRGIPERIRKLENLRHLYLYNNRITDVSPELLIEMPYLECFDLADNPMDYQSAVDFFWEHNRWKGYRECLAAVRDLQAQQVRKRFSWNKPLRMIPMELFQIEELEALTIHGFELKALSPGIGNLKCLKKLDLSANQLNALPQEILELSSLNQIILDQNQFREFPEYLLQMTQLEEISLNENQLKALPKEVFSLPALKKLYASKNPFEGFNADDIGGDYFSLERAFNREW</sequence>
<dbReference type="SMART" id="SM00369">
    <property type="entry name" value="LRR_TYP"/>
    <property type="match status" value="4"/>
</dbReference>
<organism evidence="4 5">
    <name type="scientific">Persicobacter diffluens</name>
    <dbReference type="NCBI Taxonomy" id="981"/>
    <lineage>
        <taxon>Bacteria</taxon>
        <taxon>Pseudomonadati</taxon>
        <taxon>Bacteroidota</taxon>
        <taxon>Cytophagia</taxon>
        <taxon>Cytophagales</taxon>
        <taxon>Persicobacteraceae</taxon>
        <taxon>Persicobacter</taxon>
    </lineage>
</organism>
<dbReference type="EMBL" id="BQKE01000001">
    <property type="protein sequence ID" value="GJM61200.1"/>
    <property type="molecule type" value="Genomic_DNA"/>
</dbReference>
<evidence type="ECO:0000256" key="1">
    <source>
        <dbReference type="ARBA" id="ARBA00022614"/>
    </source>
</evidence>
<dbReference type="SUPFAM" id="SSF52058">
    <property type="entry name" value="L domain-like"/>
    <property type="match status" value="1"/>
</dbReference>
<dbReference type="AlphaFoldDB" id="A0AAN4VYL6"/>
<dbReference type="GO" id="GO:0005737">
    <property type="term" value="C:cytoplasm"/>
    <property type="evidence" value="ECO:0007669"/>
    <property type="project" value="TreeGrafter"/>
</dbReference>
<comment type="caution">
    <text evidence="4">The sequence shown here is derived from an EMBL/GenBank/DDBJ whole genome shotgun (WGS) entry which is preliminary data.</text>
</comment>
<dbReference type="PANTHER" id="PTHR48051">
    <property type="match status" value="1"/>
</dbReference>
<evidence type="ECO:0000256" key="2">
    <source>
        <dbReference type="ARBA" id="ARBA00022737"/>
    </source>
</evidence>
<dbReference type="RefSeq" id="WP_338236792.1">
    <property type="nucleotide sequence ID" value="NZ_BQKE01000001.1"/>
</dbReference>
<dbReference type="PANTHER" id="PTHR48051:SF1">
    <property type="entry name" value="RAS SUPPRESSOR PROTEIN 1"/>
    <property type="match status" value="1"/>
</dbReference>
<name>A0AAN4VYL6_9BACT</name>
<dbReference type="Proteomes" id="UP001310022">
    <property type="component" value="Unassembled WGS sequence"/>
</dbReference>
<evidence type="ECO:0000259" key="3">
    <source>
        <dbReference type="Pfam" id="PF23598"/>
    </source>
</evidence>
<gene>
    <name evidence="4" type="ORF">PEDI_17520</name>
</gene>